<evidence type="ECO:0000256" key="8">
    <source>
        <dbReference type="ARBA" id="ARBA00022898"/>
    </source>
</evidence>
<protein>
    <recommendedName>
        <fullName evidence="12">Biosynthetic arginine decarboxylase</fullName>
        <shortName evidence="12">ADC</shortName>
        <ecNumber evidence="12">4.1.1.19</ecNumber>
    </recommendedName>
</protein>
<dbReference type="Gene3D" id="1.10.287.3440">
    <property type="match status" value="1"/>
</dbReference>
<dbReference type="GO" id="GO:0008295">
    <property type="term" value="P:spermidine biosynthetic process"/>
    <property type="evidence" value="ECO:0007669"/>
    <property type="project" value="UniProtKB-UniRule"/>
</dbReference>
<dbReference type="EMBL" id="AAOF01000002">
    <property type="protein sequence ID" value="EAR22580.1"/>
    <property type="molecule type" value="Genomic_DNA"/>
</dbReference>
<evidence type="ECO:0000256" key="9">
    <source>
        <dbReference type="ARBA" id="ARBA00023066"/>
    </source>
</evidence>
<dbReference type="UniPathway" id="UPA00186">
    <property type="reaction ID" value="UER00284"/>
</dbReference>
<evidence type="ECO:0000256" key="14">
    <source>
        <dbReference type="PIRSR" id="PIRSR600183-50"/>
    </source>
</evidence>
<dbReference type="InterPro" id="IPR000183">
    <property type="entry name" value="Orn/DAP/Arg_de-COase"/>
</dbReference>
<dbReference type="InterPro" id="IPR041128">
    <property type="entry name" value="Arg_decarbox_C"/>
</dbReference>
<dbReference type="Gene3D" id="2.40.37.10">
    <property type="entry name" value="Lyase, Ornithine Decarboxylase, Chain A, domain 1"/>
    <property type="match status" value="1"/>
</dbReference>
<evidence type="ECO:0000313" key="18">
    <source>
        <dbReference type="EMBL" id="EAR22580.1"/>
    </source>
</evidence>
<dbReference type="PANTHER" id="PTHR43295:SF9">
    <property type="entry name" value="BIOSYNTHETIC ARGININE DECARBOXYLASE"/>
    <property type="match status" value="1"/>
</dbReference>
<evidence type="ECO:0000256" key="12">
    <source>
        <dbReference type="HAMAP-Rule" id="MF_01417"/>
    </source>
</evidence>
<comment type="similarity">
    <text evidence="4 12">Belongs to the Orn/Lys/Arg decarboxylase class-II family. SpeA subfamily.</text>
</comment>
<dbReference type="Gene3D" id="3.20.20.10">
    <property type="entry name" value="Alanine racemase"/>
    <property type="match status" value="1"/>
</dbReference>
<feature type="binding site" evidence="12">
    <location>
        <begin position="281"/>
        <end position="291"/>
    </location>
    <ligand>
        <name>substrate</name>
    </ligand>
</feature>
<proteinExistence type="inferred from homology"/>
<dbReference type="Pfam" id="PF02784">
    <property type="entry name" value="Orn_Arg_deC_N"/>
    <property type="match status" value="1"/>
</dbReference>
<evidence type="ECO:0000256" key="2">
    <source>
        <dbReference type="ARBA" id="ARBA00001946"/>
    </source>
</evidence>
<feature type="modified residue" description="N6-(pyridoxal phosphate)lysine" evidence="12 13">
    <location>
        <position position="101"/>
    </location>
</feature>
<reference evidence="18 19" key="1">
    <citation type="submission" date="2006-02" db="EMBL/GenBank/DDBJ databases">
        <authorList>
            <person name="Waterbury J."/>
            <person name="Ferriera S."/>
            <person name="Johnson J."/>
            <person name="Kravitz S."/>
            <person name="Halpern A."/>
            <person name="Remington K."/>
            <person name="Beeson K."/>
            <person name="Tran B."/>
            <person name="Rogers Y.-H."/>
            <person name="Friedman R."/>
            <person name="Venter J.C."/>
        </authorList>
    </citation>
    <scope>NUCLEOTIDE SEQUENCE [LARGE SCALE GENOMIC DNA]</scope>
    <source>
        <strain evidence="18 19">Nb-231</strain>
    </source>
</reference>
<evidence type="ECO:0000256" key="5">
    <source>
        <dbReference type="ARBA" id="ARBA00022723"/>
    </source>
</evidence>
<accession>A4BMY1</accession>
<dbReference type="GO" id="GO:0033388">
    <property type="term" value="P:putrescine biosynthetic process from arginine"/>
    <property type="evidence" value="ECO:0007669"/>
    <property type="project" value="TreeGrafter"/>
</dbReference>
<dbReference type="FunFam" id="3.20.20.10:FF:000001">
    <property type="entry name" value="Biosynthetic arginine decarboxylase"/>
    <property type="match status" value="1"/>
</dbReference>
<name>A4BMY1_9GAMM</name>
<dbReference type="NCBIfam" id="TIGR01273">
    <property type="entry name" value="speA"/>
    <property type="match status" value="1"/>
</dbReference>
<keyword evidence="7 12" id="KW-0460">Magnesium</keyword>
<comment type="catalytic activity">
    <reaction evidence="12">
        <text>L-arginine + H(+) = agmatine + CO2</text>
        <dbReference type="Rhea" id="RHEA:17641"/>
        <dbReference type="ChEBI" id="CHEBI:15378"/>
        <dbReference type="ChEBI" id="CHEBI:16526"/>
        <dbReference type="ChEBI" id="CHEBI:32682"/>
        <dbReference type="ChEBI" id="CHEBI:58145"/>
        <dbReference type="EC" id="4.1.1.19"/>
    </reaction>
</comment>
<keyword evidence="5 12" id="KW-0479">Metal-binding</keyword>
<dbReference type="EC" id="4.1.1.19" evidence="12"/>
<evidence type="ECO:0000259" key="15">
    <source>
        <dbReference type="Pfam" id="PF02784"/>
    </source>
</evidence>
<keyword evidence="10 12" id="KW-0620">Polyamine biosynthesis</keyword>
<comment type="caution">
    <text evidence="18">The sequence shown here is derived from an EMBL/GenBank/DDBJ whole genome shotgun (WGS) entry which is preliminary data.</text>
</comment>
<feature type="domain" description="Orn/DAP/Arg decarboxylase 2 N-terminal" evidence="15">
    <location>
        <begin position="73"/>
        <end position="341"/>
    </location>
</feature>
<dbReference type="PIRSF" id="PIRSF001336">
    <property type="entry name" value="Arg_decrbxlase"/>
    <property type="match status" value="1"/>
</dbReference>
<dbReference type="PRINTS" id="PR01180">
    <property type="entry name" value="ARGDCRBXLASE"/>
</dbReference>
<dbReference type="PROSITE" id="PS00879">
    <property type="entry name" value="ODR_DC_2_2"/>
    <property type="match status" value="1"/>
</dbReference>
<dbReference type="CDD" id="cd06830">
    <property type="entry name" value="PLPDE_III_ADC"/>
    <property type="match status" value="1"/>
</dbReference>
<dbReference type="InterPro" id="IPR002985">
    <property type="entry name" value="Arg_decrbxlase"/>
</dbReference>
<evidence type="ECO:0000256" key="7">
    <source>
        <dbReference type="ARBA" id="ARBA00022842"/>
    </source>
</evidence>
<keyword evidence="6 12" id="KW-0210">Decarboxylase</keyword>
<dbReference type="HAMAP" id="MF_01417">
    <property type="entry name" value="SpeA"/>
    <property type="match status" value="1"/>
</dbReference>
<dbReference type="Pfam" id="PF17944">
    <property type="entry name" value="Arg_decarbox_C"/>
    <property type="match status" value="1"/>
</dbReference>
<evidence type="ECO:0000259" key="17">
    <source>
        <dbReference type="Pfam" id="PF17944"/>
    </source>
</evidence>
<evidence type="ECO:0000256" key="10">
    <source>
        <dbReference type="ARBA" id="ARBA00023115"/>
    </source>
</evidence>
<dbReference type="AlphaFoldDB" id="A4BMY1"/>
<dbReference type="STRING" id="314278.NB231_09018"/>
<organism evidence="18 19">
    <name type="scientific">Nitrococcus mobilis Nb-231</name>
    <dbReference type="NCBI Taxonomy" id="314278"/>
    <lineage>
        <taxon>Bacteria</taxon>
        <taxon>Pseudomonadati</taxon>
        <taxon>Pseudomonadota</taxon>
        <taxon>Gammaproteobacteria</taxon>
        <taxon>Chromatiales</taxon>
        <taxon>Ectothiorhodospiraceae</taxon>
        <taxon>Nitrococcus</taxon>
    </lineage>
</organism>
<dbReference type="Pfam" id="PF17810">
    <property type="entry name" value="Arg_decarb_HB"/>
    <property type="match status" value="1"/>
</dbReference>
<feature type="domain" description="Arginine decarboxylase helical bundle" evidence="16">
    <location>
        <begin position="367"/>
        <end position="449"/>
    </location>
</feature>
<dbReference type="InterPro" id="IPR029066">
    <property type="entry name" value="PLP-binding_barrel"/>
</dbReference>
<comment type="cofactor">
    <cofactor evidence="1 12 13">
        <name>pyridoxal 5'-phosphate</name>
        <dbReference type="ChEBI" id="CHEBI:597326"/>
    </cofactor>
</comment>
<evidence type="ECO:0000313" key="19">
    <source>
        <dbReference type="Proteomes" id="UP000003374"/>
    </source>
</evidence>
<dbReference type="InterPro" id="IPR022657">
    <property type="entry name" value="De-COase2_CS"/>
</dbReference>
<comment type="pathway">
    <text evidence="12">Amine and polyamine biosynthesis; agmatine biosynthesis; agmatine from L-arginine: step 1/1.</text>
</comment>
<keyword evidence="9 12" id="KW-0745">Spermidine biosynthesis</keyword>
<evidence type="ECO:0000256" key="1">
    <source>
        <dbReference type="ARBA" id="ARBA00001933"/>
    </source>
</evidence>
<keyword evidence="8 12" id="KW-0663">Pyridoxal phosphate</keyword>
<comment type="cofactor">
    <cofactor evidence="2 12">
        <name>Mg(2+)</name>
        <dbReference type="ChEBI" id="CHEBI:18420"/>
    </cofactor>
</comment>
<comment type="function">
    <text evidence="3 12">Catalyzes the biosynthesis of agmatine from arginine.</text>
</comment>
<dbReference type="PRINTS" id="PR01179">
    <property type="entry name" value="ODADCRBXLASE"/>
</dbReference>
<evidence type="ECO:0000256" key="13">
    <source>
        <dbReference type="PIRSR" id="PIRSR001336-50"/>
    </source>
</evidence>
<evidence type="ECO:0000256" key="3">
    <source>
        <dbReference type="ARBA" id="ARBA00002257"/>
    </source>
</evidence>
<dbReference type="Gene3D" id="1.20.58.930">
    <property type="match status" value="1"/>
</dbReference>
<feature type="domain" description="Arginine decarboxylase C-terminal helical" evidence="17">
    <location>
        <begin position="576"/>
        <end position="625"/>
    </location>
</feature>
<evidence type="ECO:0000256" key="11">
    <source>
        <dbReference type="ARBA" id="ARBA00023239"/>
    </source>
</evidence>
<evidence type="ECO:0000256" key="4">
    <source>
        <dbReference type="ARBA" id="ARBA00008357"/>
    </source>
</evidence>
<dbReference type="InterPro" id="IPR022644">
    <property type="entry name" value="De-COase2_N"/>
</dbReference>
<dbReference type="InterPro" id="IPR009006">
    <property type="entry name" value="Ala_racemase/Decarboxylase_C"/>
</dbReference>
<dbReference type="PANTHER" id="PTHR43295">
    <property type="entry name" value="ARGININE DECARBOXYLASE"/>
    <property type="match status" value="1"/>
</dbReference>
<keyword evidence="11 12" id="KW-0456">Lyase</keyword>
<dbReference type="NCBIfam" id="NF003763">
    <property type="entry name" value="PRK05354.1"/>
    <property type="match status" value="1"/>
</dbReference>
<gene>
    <name evidence="12" type="primary">speA</name>
    <name evidence="18" type="ORF">NB231_09018</name>
</gene>
<dbReference type="eggNOG" id="COG1166">
    <property type="taxonomic scope" value="Bacteria"/>
</dbReference>
<feature type="active site" description="Proton donor" evidence="14">
    <location>
        <position position="499"/>
    </location>
</feature>
<dbReference type="GO" id="GO:0006527">
    <property type="term" value="P:L-arginine catabolic process"/>
    <property type="evidence" value="ECO:0007669"/>
    <property type="project" value="InterPro"/>
</dbReference>
<dbReference type="Proteomes" id="UP000003374">
    <property type="component" value="Unassembled WGS sequence"/>
</dbReference>
<evidence type="ECO:0000259" key="16">
    <source>
        <dbReference type="Pfam" id="PF17810"/>
    </source>
</evidence>
<evidence type="ECO:0000256" key="6">
    <source>
        <dbReference type="ARBA" id="ARBA00022793"/>
    </source>
</evidence>
<dbReference type="GO" id="GO:0008792">
    <property type="term" value="F:arginine decarboxylase activity"/>
    <property type="evidence" value="ECO:0007669"/>
    <property type="project" value="UniProtKB-UniRule"/>
</dbReference>
<dbReference type="HOGENOM" id="CLU_027243_1_0_6"/>
<dbReference type="RefSeq" id="WP_005001661.1">
    <property type="nucleotide sequence ID" value="NZ_CH672427.1"/>
</dbReference>
<dbReference type="SUPFAM" id="SSF51419">
    <property type="entry name" value="PLP-binding barrel"/>
    <property type="match status" value="1"/>
</dbReference>
<dbReference type="OrthoDB" id="9802658at2"/>
<sequence>MDYTSAHSARELYNIGHWGSGYFDITEAGRLIVRPGGRRGGSEVDLYELAHEIRRAGLAWPVLVRFINILHDRVERLCRAFRQAMITHGYAGSYTAVYPIKVNQQRRVVQEILAGADNHVGLECGSKPELMGAIAVAPPGGRIICNGYKDREYIRLALRSRQLGLDCWIVVEKCSELELIIAESRRLGVEPRLGLRVRLASIGEGKWQNTGGEKSKFGLSAAQALAVVERLRAVDRLASLQMLHFHLGSQIPNIADIQRGIREAARYYVELHRLGAPIGCVDVGGGLGVDYEGTRSRSFCSMNYTVEEYAHNIVHTLGELASAAGLDHPDIVTESGRAMTAHHAVLITDVVDVDRIPETTDLLAPAEEAPPILRDLYRGFAQGEQRSPLEVYHDACHWLDEAQGMYTHGLLSLAQRADAERIYQATCRRVHSRLDPQVRAHRGVLDELNEKLADKLFGNFSLFQSMPDIWAIDQLFPILPLHRLDEPLVRRCILQDLTCDSDGTVRLYVDRAGVERTLPLPVCRSGEPLLLGVFLVGAYQEILGDIHNLFGDTDSVNVILTPEGYRLADAHNGDSIEAVLRQVHFDGRELLQSYRRRVVAAPLDETERRECLRELEAGLQGYTYLNSPYVSGEYDEEGK</sequence>
<dbReference type="InterPro" id="IPR040634">
    <property type="entry name" value="Arg_decarb_HB"/>
</dbReference>
<dbReference type="GO" id="GO:0046872">
    <property type="term" value="F:metal ion binding"/>
    <property type="evidence" value="ECO:0007669"/>
    <property type="project" value="UniProtKB-KW"/>
</dbReference>
<keyword evidence="19" id="KW-1185">Reference proteome</keyword>